<keyword evidence="2" id="KW-1003">Cell membrane</keyword>
<keyword evidence="3 6" id="KW-0812">Transmembrane</keyword>
<feature type="transmembrane region" description="Helical" evidence="6">
    <location>
        <begin position="55"/>
        <end position="74"/>
    </location>
</feature>
<feature type="transmembrane region" description="Helical" evidence="6">
    <location>
        <begin position="520"/>
        <end position="538"/>
    </location>
</feature>
<feature type="transmembrane region" description="Helical" evidence="6">
    <location>
        <begin position="491"/>
        <end position="514"/>
    </location>
</feature>
<reference evidence="9 10" key="1">
    <citation type="submission" date="2018-04" db="EMBL/GenBank/DDBJ databases">
        <title>Pararhodobacter oceanense sp. nov., isolated from marine intertidal sediment.</title>
        <authorList>
            <person name="Wang X.-L."/>
            <person name="Du Z.-J."/>
        </authorList>
    </citation>
    <scope>NUCLEOTIDE SEQUENCE [LARGE SCALE GENOMIC DNA]</scope>
    <source>
        <strain evidence="9 10">AM505</strain>
    </source>
</reference>
<dbReference type="EMBL" id="QDKM01000001">
    <property type="protein sequence ID" value="PVH30631.1"/>
    <property type="molecule type" value="Genomic_DNA"/>
</dbReference>
<dbReference type="OrthoDB" id="9790149at2"/>
<feature type="transmembrane region" description="Helical" evidence="6">
    <location>
        <begin position="289"/>
        <end position="309"/>
    </location>
</feature>
<dbReference type="InterPro" id="IPR052159">
    <property type="entry name" value="Competence_DNA_uptake"/>
</dbReference>
<evidence type="ECO:0000256" key="1">
    <source>
        <dbReference type="ARBA" id="ARBA00004651"/>
    </source>
</evidence>
<keyword evidence="10" id="KW-1185">Reference proteome</keyword>
<accession>A0A2T8HZ06</accession>
<evidence type="ECO:0000256" key="5">
    <source>
        <dbReference type="ARBA" id="ARBA00023136"/>
    </source>
</evidence>
<dbReference type="Pfam" id="PF13567">
    <property type="entry name" value="DUF4131"/>
    <property type="match status" value="1"/>
</dbReference>
<dbReference type="NCBIfam" id="TIGR00360">
    <property type="entry name" value="ComEC_N-term"/>
    <property type="match status" value="1"/>
</dbReference>
<dbReference type="PANTHER" id="PTHR30619:SF1">
    <property type="entry name" value="RECOMBINATION PROTEIN 2"/>
    <property type="match status" value="1"/>
</dbReference>
<dbReference type="InterPro" id="IPR025405">
    <property type="entry name" value="DUF4131"/>
</dbReference>
<dbReference type="Pfam" id="PF03772">
    <property type="entry name" value="Competence"/>
    <property type="match status" value="1"/>
</dbReference>
<comment type="subcellular location">
    <subcellularLocation>
        <location evidence="1">Cell membrane</location>
        <topology evidence="1">Multi-pass membrane protein</topology>
    </subcellularLocation>
</comment>
<feature type="transmembrane region" description="Helical" evidence="6">
    <location>
        <begin position="32"/>
        <end position="49"/>
    </location>
</feature>
<protein>
    <submittedName>
        <fullName evidence="9">Competence protein</fullName>
    </submittedName>
</protein>
<gene>
    <name evidence="9" type="ORF">DDE20_03675</name>
</gene>
<keyword evidence="4 6" id="KW-1133">Transmembrane helix</keyword>
<feature type="domain" description="DUF4131" evidence="8">
    <location>
        <begin position="33"/>
        <end position="185"/>
    </location>
</feature>
<feature type="transmembrane region" description="Helical" evidence="6">
    <location>
        <begin position="443"/>
        <end position="470"/>
    </location>
</feature>
<dbReference type="GO" id="GO:0005886">
    <property type="term" value="C:plasma membrane"/>
    <property type="evidence" value="ECO:0007669"/>
    <property type="project" value="UniProtKB-SubCell"/>
</dbReference>
<evidence type="ECO:0000256" key="6">
    <source>
        <dbReference type="SAM" id="Phobius"/>
    </source>
</evidence>
<dbReference type="AlphaFoldDB" id="A0A2T8HZ06"/>
<feature type="transmembrane region" description="Helical" evidence="6">
    <location>
        <begin position="359"/>
        <end position="381"/>
    </location>
</feature>
<dbReference type="InterPro" id="IPR004477">
    <property type="entry name" value="ComEC_N"/>
</dbReference>
<dbReference type="Proteomes" id="UP000245911">
    <property type="component" value="Unassembled WGS sequence"/>
</dbReference>
<feature type="domain" description="ComEC/Rec2-related protein" evidence="7">
    <location>
        <begin position="234"/>
        <end position="518"/>
    </location>
</feature>
<feature type="transmembrane region" description="Helical" evidence="6">
    <location>
        <begin position="401"/>
        <end position="423"/>
    </location>
</feature>
<name>A0A2T8HZ06_9RHOB</name>
<evidence type="ECO:0000313" key="10">
    <source>
        <dbReference type="Proteomes" id="UP000245911"/>
    </source>
</evidence>
<sequence length="682" mass="71052">MVARGHLFPFVPVFLGAGVGVYFAGSEEPTGGLLLGVALAASALLGAALRGPELARPVFLALSLMALGFAAAGLRTRMVEAPVLGWQRYGPIEGRIVAVDRSASGAVRLTLDRVVLAGLEPERTPVRVRISLHGGPLDVAPIAGTRVMMTGHLAPPSGPTEPGGFDFRRHAWFARLGAVGYTRAPVVAWSAPETGFTPGIAAGIGLALTRLRHRMSAGIRARLPGETGGFVAAILTGDRSGVGLAMTEALRRSNLAHLLAISGLHMGLLTGVVYGGARAALALIPALALYWPIRKIAALCALMAALGYLALSGGNIATQRAFVMAAAMLVAVLIDRRAISMRSVALAALIVLVWRPESLLSAGFQMSFAATVALVAVFRALRERRQAAGGKGRPTRAMRLLRVVATAALCSLVAGLATAPIAAAQFHRFTDYGLLANLLSVPLMGLLVMPAAVASALLWPVGLEGVGLWLMELGTRWILFVAQTVGGSAGAVRLVAAPPVFVVPLLALGGLWLALWPGRARWAGVVLAGVAALGWASVERPALLIDRGGALVGLMTPEGRALSRARGAGFVARHWLEADGDAATQEVSAARGGFTPVAGGVRFRFAGADWLHLRGVAGEAALPAWCREGMTIVTDIRLEAPPSGACRLLDPRAFRRSGAIALYEDGREVTARQVSGARPWVY</sequence>
<evidence type="ECO:0000259" key="8">
    <source>
        <dbReference type="Pfam" id="PF13567"/>
    </source>
</evidence>
<evidence type="ECO:0000256" key="3">
    <source>
        <dbReference type="ARBA" id="ARBA00022692"/>
    </source>
</evidence>
<dbReference type="PANTHER" id="PTHR30619">
    <property type="entry name" value="DNA INTERNALIZATION/COMPETENCE PROTEIN COMEC/REC2"/>
    <property type="match status" value="1"/>
</dbReference>
<evidence type="ECO:0000256" key="2">
    <source>
        <dbReference type="ARBA" id="ARBA00022475"/>
    </source>
</evidence>
<evidence type="ECO:0000313" key="9">
    <source>
        <dbReference type="EMBL" id="PVH30631.1"/>
    </source>
</evidence>
<keyword evidence="5 6" id="KW-0472">Membrane</keyword>
<comment type="caution">
    <text evidence="9">The sequence shown here is derived from an EMBL/GenBank/DDBJ whole genome shotgun (WGS) entry which is preliminary data.</text>
</comment>
<feature type="transmembrane region" description="Helical" evidence="6">
    <location>
        <begin position="6"/>
        <end position="25"/>
    </location>
</feature>
<evidence type="ECO:0000259" key="7">
    <source>
        <dbReference type="Pfam" id="PF03772"/>
    </source>
</evidence>
<feature type="transmembrane region" description="Helical" evidence="6">
    <location>
        <begin position="255"/>
        <end position="277"/>
    </location>
</feature>
<evidence type="ECO:0000256" key="4">
    <source>
        <dbReference type="ARBA" id="ARBA00022989"/>
    </source>
</evidence>
<organism evidence="9 10">
    <name type="scientific">Pararhodobacter oceanensis</name>
    <dbReference type="NCBI Taxonomy" id="2172121"/>
    <lineage>
        <taxon>Bacteria</taxon>
        <taxon>Pseudomonadati</taxon>
        <taxon>Pseudomonadota</taxon>
        <taxon>Alphaproteobacteria</taxon>
        <taxon>Rhodobacterales</taxon>
        <taxon>Paracoccaceae</taxon>
        <taxon>Pararhodobacter</taxon>
    </lineage>
</organism>
<proteinExistence type="predicted"/>